<protein>
    <recommendedName>
        <fullName evidence="1">Pyrrolo-quinoline quinone repeat domain-containing protein</fullName>
    </recommendedName>
</protein>
<dbReference type="InterPro" id="IPR015943">
    <property type="entry name" value="WD40/YVTN_repeat-like_dom_sf"/>
</dbReference>
<sequence length="497" mass="54864">MKKASGLFTLWCVIIFSLIKGSVLAEELKAFGLKFAWKKPLEDVSFYARSGHTPGAYPEFSPDGRWLALGTFKGGLFLFEAGTGKLIWQKRIPEGMVKRVAFSPDGQALYYGTQSPEGEVCALKTKSGEKLWCFSTARDLERGAPPPPGDIYGIYRLPGVYRLIVLPSGDLIVLAIHSWPDSRKQKWRRLSRVYRFSPQGKLRWAYPENGPAPLTLIYADADEKGQKVALVSLMPSEGDDLSIGPPPQSFILLDGLTGKELMVHQLTPLKPYFERVSAWESVAVSPDGRFAALGVSDGRLFIFDLRDRRIKTCLSLATPIILGELPVSATLSYGIFDSNGVFYIVSGESTLPFGLPLEVDKPAGPHPGARTVFAIDPETGKILWRFASPFKLQGLALSKDGKVLAVGVAAFRREDTRVRQFGVLTFDLKKPGGGYKKLSGYFPTAGNVFFHLAVSPDGRLVAIVESPWADQYGRLFGKHRLIVLEKTSDFKYYLNGE</sequence>
<feature type="domain" description="Pyrrolo-quinoline quinone repeat" evidence="1">
    <location>
        <begin position="58"/>
        <end position="135"/>
    </location>
</feature>
<keyword evidence="3" id="KW-1185">Reference proteome</keyword>
<gene>
    <name evidence="2" type="ORF">TH606_05250</name>
</gene>
<proteinExistence type="predicted"/>
<comment type="caution">
    <text evidence="2">The sequence shown here is derived from an EMBL/GenBank/DDBJ whole genome shotgun (WGS) entry which is preliminary data.</text>
</comment>
<dbReference type="AlphaFoldDB" id="A0A177E974"/>
<dbReference type="OrthoDB" id="9762291at2"/>
<name>A0A177E974_9BACT</name>
<evidence type="ECO:0000259" key="1">
    <source>
        <dbReference type="Pfam" id="PF13360"/>
    </source>
</evidence>
<dbReference type="SUPFAM" id="SSF50998">
    <property type="entry name" value="Quinoprotein alcohol dehydrogenase-like"/>
    <property type="match status" value="1"/>
</dbReference>
<dbReference type="STRING" id="1795632.TH606_05250"/>
<dbReference type="RefSeq" id="WP_068541871.1">
    <property type="nucleotide sequence ID" value="NZ_LSFI01000020.1"/>
</dbReference>
<reference evidence="2 3" key="1">
    <citation type="submission" date="2016-02" db="EMBL/GenBank/DDBJ databases">
        <title>Draft genome sequence of Thermodesulfatator sp. S606.</title>
        <authorList>
            <person name="Lai Q."/>
            <person name="Cao J."/>
            <person name="Dupont S."/>
            <person name="Shao Z."/>
            <person name="Jebbar M."/>
            <person name="Alain K."/>
        </authorList>
    </citation>
    <scope>NUCLEOTIDE SEQUENCE [LARGE SCALE GENOMIC DNA]</scope>
    <source>
        <strain evidence="2 3">S606</strain>
    </source>
</reference>
<dbReference type="SMART" id="SM00564">
    <property type="entry name" value="PQQ"/>
    <property type="match status" value="3"/>
</dbReference>
<accession>A0A177E974</accession>
<dbReference type="InterPro" id="IPR018391">
    <property type="entry name" value="PQQ_b-propeller_rpt"/>
</dbReference>
<dbReference type="InterPro" id="IPR011047">
    <property type="entry name" value="Quinoprotein_ADH-like_sf"/>
</dbReference>
<dbReference type="Gene3D" id="2.130.10.10">
    <property type="entry name" value="YVTN repeat-like/Quinoprotein amine dehydrogenase"/>
    <property type="match status" value="2"/>
</dbReference>
<evidence type="ECO:0000313" key="2">
    <source>
        <dbReference type="EMBL" id="OAG27762.1"/>
    </source>
</evidence>
<dbReference type="Pfam" id="PF13360">
    <property type="entry name" value="PQQ_2"/>
    <property type="match status" value="1"/>
</dbReference>
<dbReference type="EMBL" id="LSFI01000020">
    <property type="protein sequence ID" value="OAG27762.1"/>
    <property type="molecule type" value="Genomic_DNA"/>
</dbReference>
<dbReference type="InterPro" id="IPR002372">
    <property type="entry name" value="PQQ_rpt_dom"/>
</dbReference>
<organism evidence="2 3">
    <name type="scientific">Thermodesulfatator autotrophicus</name>
    <dbReference type="NCBI Taxonomy" id="1795632"/>
    <lineage>
        <taxon>Bacteria</taxon>
        <taxon>Pseudomonadati</taxon>
        <taxon>Thermodesulfobacteriota</taxon>
        <taxon>Thermodesulfobacteria</taxon>
        <taxon>Thermodesulfobacteriales</taxon>
        <taxon>Thermodesulfatatoraceae</taxon>
        <taxon>Thermodesulfatator</taxon>
    </lineage>
</organism>
<dbReference type="Proteomes" id="UP000076964">
    <property type="component" value="Unassembled WGS sequence"/>
</dbReference>
<evidence type="ECO:0000313" key="3">
    <source>
        <dbReference type="Proteomes" id="UP000076964"/>
    </source>
</evidence>